<protein>
    <submittedName>
        <fullName evidence="1">Uncharacterized protein</fullName>
    </submittedName>
</protein>
<organism evidence="1 2">
    <name type="scientific">Rhodocollybia butyracea</name>
    <dbReference type="NCBI Taxonomy" id="206335"/>
    <lineage>
        <taxon>Eukaryota</taxon>
        <taxon>Fungi</taxon>
        <taxon>Dikarya</taxon>
        <taxon>Basidiomycota</taxon>
        <taxon>Agaricomycotina</taxon>
        <taxon>Agaricomycetes</taxon>
        <taxon>Agaricomycetidae</taxon>
        <taxon>Agaricales</taxon>
        <taxon>Marasmiineae</taxon>
        <taxon>Omphalotaceae</taxon>
        <taxon>Rhodocollybia</taxon>
    </lineage>
</organism>
<keyword evidence="2" id="KW-1185">Reference proteome</keyword>
<name>A0A9P5P8H6_9AGAR</name>
<sequence length="313" mass="35087">MLARGRPVVQIKDQKLYSDLLELSRCVLCAMLTFTCQMERNRAFCLIMGHIGGMRYENLAQAFVSWPLPMCYDLLKDILLCFQFRDSIFRGLDRKSTATRYYAAGLSAYKTEIPFTVYVQCDIHPSSFCVPFLSFLGLVLSLNTSPALPRLAIELGIPEFVTKNCPLILESHRKEVISAQVVIGALIQGLEPLNDAAAVAQLDVLMDIERAKAVNPTLLHQPFNSVSEFHATKIDFLAFIKSYILTLKLIPIANNIKPGTTILHAKEVKNLASSISKLQPIFPDEINHPLQEEKVKNEVGLVAITCRFVPYDQ</sequence>
<evidence type="ECO:0000313" key="2">
    <source>
        <dbReference type="Proteomes" id="UP000772434"/>
    </source>
</evidence>
<dbReference type="AlphaFoldDB" id="A0A9P5P8H6"/>
<dbReference type="Proteomes" id="UP000772434">
    <property type="component" value="Unassembled WGS sequence"/>
</dbReference>
<accession>A0A9P5P8H6</accession>
<reference evidence="1" key="1">
    <citation type="submission" date="2020-11" db="EMBL/GenBank/DDBJ databases">
        <authorList>
            <consortium name="DOE Joint Genome Institute"/>
            <person name="Ahrendt S."/>
            <person name="Riley R."/>
            <person name="Andreopoulos W."/>
            <person name="Labutti K."/>
            <person name="Pangilinan J."/>
            <person name="Ruiz-Duenas F.J."/>
            <person name="Barrasa J.M."/>
            <person name="Sanchez-Garcia M."/>
            <person name="Camarero S."/>
            <person name="Miyauchi S."/>
            <person name="Serrano A."/>
            <person name="Linde D."/>
            <person name="Babiker R."/>
            <person name="Drula E."/>
            <person name="Ayuso-Fernandez I."/>
            <person name="Pacheco R."/>
            <person name="Padilla G."/>
            <person name="Ferreira P."/>
            <person name="Barriuso J."/>
            <person name="Kellner H."/>
            <person name="Castanera R."/>
            <person name="Alfaro M."/>
            <person name="Ramirez L."/>
            <person name="Pisabarro A.G."/>
            <person name="Kuo A."/>
            <person name="Tritt A."/>
            <person name="Lipzen A."/>
            <person name="He G."/>
            <person name="Yan M."/>
            <person name="Ng V."/>
            <person name="Cullen D."/>
            <person name="Martin F."/>
            <person name="Rosso M.-N."/>
            <person name="Henrissat B."/>
            <person name="Hibbett D."/>
            <person name="Martinez A.T."/>
            <person name="Grigoriev I.V."/>
        </authorList>
    </citation>
    <scope>NUCLEOTIDE SEQUENCE</scope>
    <source>
        <strain evidence="1">AH 40177</strain>
    </source>
</reference>
<evidence type="ECO:0000313" key="1">
    <source>
        <dbReference type="EMBL" id="KAF9058492.1"/>
    </source>
</evidence>
<gene>
    <name evidence="1" type="ORF">BDP27DRAFT_575374</name>
</gene>
<comment type="caution">
    <text evidence="1">The sequence shown here is derived from an EMBL/GenBank/DDBJ whole genome shotgun (WGS) entry which is preliminary data.</text>
</comment>
<dbReference type="OrthoDB" id="3062192at2759"/>
<dbReference type="EMBL" id="JADNRY010000373">
    <property type="protein sequence ID" value="KAF9058492.1"/>
    <property type="molecule type" value="Genomic_DNA"/>
</dbReference>
<proteinExistence type="predicted"/>